<feature type="compositionally biased region" description="Low complexity" evidence="3">
    <location>
        <begin position="239"/>
        <end position="251"/>
    </location>
</feature>
<feature type="domain" description="RRM" evidence="4">
    <location>
        <begin position="84"/>
        <end position="167"/>
    </location>
</feature>
<reference evidence="5" key="1">
    <citation type="submission" date="2022-07" db="EMBL/GenBank/DDBJ databases">
        <title>Phylogenomic reconstructions and comparative analyses of Kickxellomycotina fungi.</title>
        <authorList>
            <person name="Reynolds N.K."/>
            <person name="Stajich J.E."/>
            <person name="Barry K."/>
            <person name="Grigoriev I.V."/>
            <person name="Crous P."/>
            <person name="Smith M.E."/>
        </authorList>
    </citation>
    <scope>NUCLEOTIDE SEQUENCE</scope>
    <source>
        <strain evidence="5">NBRC 105413</strain>
    </source>
</reference>
<comment type="caution">
    <text evidence="5">The sequence shown here is derived from an EMBL/GenBank/DDBJ whole genome shotgun (WGS) entry which is preliminary data.</text>
</comment>
<dbReference type="SMART" id="SM00360">
    <property type="entry name" value="RRM"/>
    <property type="match status" value="1"/>
</dbReference>
<dbReference type="PANTHER" id="PTHR19965:SF35">
    <property type="entry name" value="RNA ANNEALING PROTEIN YRA1"/>
    <property type="match status" value="1"/>
</dbReference>
<proteinExistence type="predicted"/>
<dbReference type="AlphaFoldDB" id="A0A9W8CLN5"/>
<protein>
    <recommendedName>
        <fullName evidence="4">RRM domain-containing protein</fullName>
    </recommendedName>
</protein>
<evidence type="ECO:0000256" key="1">
    <source>
        <dbReference type="ARBA" id="ARBA00022884"/>
    </source>
</evidence>
<dbReference type="InterPro" id="IPR000504">
    <property type="entry name" value="RRM_dom"/>
</dbReference>
<dbReference type="Pfam" id="PF00076">
    <property type="entry name" value="RRM_1"/>
    <property type="match status" value="1"/>
</dbReference>
<dbReference type="InterPro" id="IPR051229">
    <property type="entry name" value="ALYREF_mRNA_export"/>
</dbReference>
<evidence type="ECO:0000256" key="3">
    <source>
        <dbReference type="SAM" id="MobiDB-lite"/>
    </source>
</evidence>
<feature type="compositionally biased region" description="Basic and acidic residues" evidence="3">
    <location>
        <begin position="7"/>
        <end position="25"/>
    </location>
</feature>
<gene>
    <name evidence="5" type="ORF">LPJ64_001223</name>
</gene>
<dbReference type="InterPro" id="IPR035979">
    <property type="entry name" value="RBD_domain_sf"/>
</dbReference>
<dbReference type="GO" id="GO:0006406">
    <property type="term" value="P:mRNA export from nucleus"/>
    <property type="evidence" value="ECO:0007669"/>
    <property type="project" value="TreeGrafter"/>
</dbReference>
<feature type="region of interest" description="Disordered" evidence="3">
    <location>
        <begin position="229"/>
        <end position="288"/>
    </location>
</feature>
<evidence type="ECO:0000313" key="6">
    <source>
        <dbReference type="Proteomes" id="UP001145021"/>
    </source>
</evidence>
<accession>A0A9W8CLN5</accession>
<dbReference type="Pfam" id="PF13865">
    <property type="entry name" value="FoP_duplication"/>
    <property type="match status" value="1"/>
</dbReference>
<dbReference type="Proteomes" id="UP001145021">
    <property type="component" value="Unassembled WGS sequence"/>
</dbReference>
<dbReference type="GO" id="GO:0003729">
    <property type="term" value="F:mRNA binding"/>
    <property type="evidence" value="ECO:0007669"/>
    <property type="project" value="TreeGrafter"/>
</dbReference>
<evidence type="ECO:0000256" key="2">
    <source>
        <dbReference type="PROSITE-ProRule" id="PRU00176"/>
    </source>
</evidence>
<evidence type="ECO:0000259" key="4">
    <source>
        <dbReference type="PROSITE" id="PS50102"/>
    </source>
</evidence>
<dbReference type="PANTHER" id="PTHR19965">
    <property type="entry name" value="RNA AND EXPORT FACTOR BINDING PROTEIN"/>
    <property type="match status" value="1"/>
</dbReference>
<dbReference type="EMBL" id="JANBOH010000031">
    <property type="protein sequence ID" value="KAJ1647381.1"/>
    <property type="molecule type" value="Genomic_DNA"/>
</dbReference>
<dbReference type="InterPro" id="IPR012677">
    <property type="entry name" value="Nucleotide-bd_a/b_plait_sf"/>
</dbReference>
<dbReference type="SUPFAM" id="SSF54928">
    <property type="entry name" value="RNA-binding domain, RBD"/>
    <property type="match status" value="1"/>
</dbReference>
<dbReference type="CDD" id="cd00590">
    <property type="entry name" value="RRM_SF"/>
    <property type="match status" value="1"/>
</dbReference>
<dbReference type="PROSITE" id="PS50102">
    <property type="entry name" value="RRM"/>
    <property type="match status" value="1"/>
</dbReference>
<dbReference type="Gene3D" id="3.30.70.330">
    <property type="match status" value="1"/>
</dbReference>
<evidence type="ECO:0000313" key="5">
    <source>
        <dbReference type="EMBL" id="KAJ1647381.1"/>
    </source>
</evidence>
<keyword evidence="6" id="KW-1185">Reference proteome</keyword>
<dbReference type="SMART" id="SM01218">
    <property type="entry name" value="FoP_duplication"/>
    <property type="match status" value="1"/>
</dbReference>
<keyword evidence="1 2" id="KW-0694">RNA-binding</keyword>
<organism evidence="5 6">
    <name type="scientific">Coemansia asiatica</name>
    <dbReference type="NCBI Taxonomy" id="1052880"/>
    <lineage>
        <taxon>Eukaryota</taxon>
        <taxon>Fungi</taxon>
        <taxon>Fungi incertae sedis</taxon>
        <taxon>Zoopagomycota</taxon>
        <taxon>Kickxellomycotina</taxon>
        <taxon>Kickxellomycetes</taxon>
        <taxon>Kickxellales</taxon>
        <taxon>Kickxellaceae</taxon>
        <taxon>Coemansia</taxon>
    </lineage>
</organism>
<dbReference type="GO" id="GO:0005634">
    <property type="term" value="C:nucleus"/>
    <property type="evidence" value="ECO:0007669"/>
    <property type="project" value="TreeGrafter"/>
</dbReference>
<sequence length="288" mass="32199">MVIAIRDSAKGRGHGHDKWRHDLYDGPKTINDRLGPQAKSIDSRLGDNAQSSNNRRAKQKDNSMGKGLTIAGRTRDTKPYDEMRVVFATGLPRNYAQEQIERVFGDVGRIDHIRMGIDKNSRFIGKAEITYRLSEDARSAIQLFDGETLYGTESSLLNKIEIRYSNPENARMLERVKFEDSLPTPRALPMQSRLGGVGASALASAAMMAAAHQQQQEQMMAMVMMNSGSNRRNQRSQDNQGRGQQRHNNGNRNHHNKPEVTAQELDDDLDSYMNESNSNPALAGESAQ</sequence>
<dbReference type="InterPro" id="IPR025715">
    <property type="entry name" value="FoP_C"/>
</dbReference>
<name>A0A9W8CLN5_9FUNG</name>
<feature type="region of interest" description="Disordered" evidence="3">
    <location>
        <begin position="1"/>
        <end position="72"/>
    </location>
</feature>